<reference evidence="1 2" key="1">
    <citation type="submission" date="2015-05" db="EMBL/GenBank/DDBJ databases">
        <title>A genomic and transcriptomic approach to investigate the blue pigment phenotype in Pseudomonas fluorescens.</title>
        <authorList>
            <person name="Andreani N.A."/>
            <person name="Cardazzo B."/>
        </authorList>
    </citation>
    <scope>NUCLEOTIDE SEQUENCE [LARGE SCALE GENOMIC DNA]</scope>
    <source>
        <strain evidence="1 2">Ps_22</strain>
    </source>
</reference>
<name>A0A109LL32_PSEFL</name>
<accession>A0A109LL32</accession>
<comment type="caution">
    <text evidence="1">The sequence shown here is derived from an EMBL/GenBank/DDBJ whole genome shotgun (WGS) entry which is preliminary data.</text>
</comment>
<gene>
    <name evidence="1" type="ORF">PFLmoz3_00817</name>
</gene>
<dbReference type="PATRIC" id="fig|294.194.peg.942"/>
<protein>
    <submittedName>
        <fullName evidence="1">Uncharacterized protein</fullName>
    </submittedName>
</protein>
<sequence>MHTVERQVVEQCQYGATEFGSVSRLQRLARLPVPRQVQGNHPAFGGQGRLIEQPVVQIAPEAVHQHQRRAALAHVQITQQAPAYLDFLCAGAGLFGFGGTGDEPGVEAFDHAIDLSLCRLALHHNSQ</sequence>
<dbReference type="EMBL" id="LCYA01000042">
    <property type="protein sequence ID" value="KWV89523.1"/>
    <property type="molecule type" value="Genomic_DNA"/>
</dbReference>
<evidence type="ECO:0000313" key="1">
    <source>
        <dbReference type="EMBL" id="KWV89523.1"/>
    </source>
</evidence>
<dbReference type="AlphaFoldDB" id="A0A109LL32"/>
<proteinExistence type="predicted"/>
<dbReference type="Proteomes" id="UP000061348">
    <property type="component" value="Unassembled WGS sequence"/>
</dbReference>
<evidence type="ECO:0000313" key="2">
    <source>
        <dbReference type="Proteomes" id="UP000061348"/>
    </source>
</evidence>
<organism evidence="1 2">
    <name type="scientific">Pseudomonas fluorescens</name>
    <dbReference type="NCBI Taxonomy" id="294"/>
    <lineage>
        <taxon>Bacteria</taxon>
        <taxon>Pseudomonadati</taxon>
        <taxon>Pseudomonadota</taxon>
        <taxon>Gammaproteobacteria</taxon>
        <taxon>Pseudomonadales</taxon>
        <taxon>Pseudomonadaceae</taxon>
        <taxon>Pseudomonas</taxon>
    </lineage>
</organism>